<dbReference type="SUPFAM" id="SSF140931">
    <property type="entry name" value="Fic-like"/>
    <property type="match status" value="1"/>
</dbReference>
<evidence type="ECO:0000313" key="3">
    <source>
        <dbReference type="Proteomes" id="UP001378956"/>
    </source>
</evidence>
<dbReference type="Gene3D" id="1.10.3290.10">
    <property type="entry name" value="Fido-like domain"/>
    <property type="match status" value="1"/>
</dbReference>
<keyword evidence="3" id="KW-1185">Reference proteome</keyword>
<dbReference type="RefSeq" id="WP_172659947.1">
    <property type="nucleotide sequence ID" value="NZ_CBFGNQ010000001.1"/>
</dbReference>
<dbReference type="InterPro" id="IPR036597">
    <property type="entry name" value="Fido-like_dom_sf"/>
</dbReference>
<gene>
    <name evidence="2" type="ORF">WAE58_13235</name>
</gene>
<dbReference type="InterPro" id="IPR040198">
    <property type="entry name" value="Fido_containing"/>
</dbReference>
<comment type="caution">
    <text evidence="2">The sequence shown here is derived from an EMBL/GenBank/DDBJ whole genome shotgun (WGS) entry which is preliminary data.</text>
</comment>
<sequence>MATPKEKFAEALVTLKELQEKGSAGIHTDEIPSRSQREILLKNGFIKEVSKGWYISSNPSEVPGDTTSWYSCYWDFCTKFIRHKYEGNWCLSADQSLVLHAGNWTVPTQLHLRSPKANNSPISFPHNTSLFNYRAEIPAKELMTTINNLQVYNLQAALIYSTEGIYRSKPLDCRITLASISDASELLPILLDNGHSTISGRLSGAFRNIGRDRIADQIIDTMRQAGYDIREYDPFQEKLQIAISPRERSPFVNRIRLMWQQMSEIIIKDFPKAPGVPADQEAYIKIVDEVYLTDAYHSLSIERYKVTPELIAKVSSGEWDKDSSQQDRKQKDAMAARGYFQAFQEVKKTLEKILQGENAGLQADKDHQKWYRELFDPSVQAGILKASDLAGYRSHQVYISSSKHVPLSVEAMRDAMPELFELLQKEQHPAVRAVLGHYIFVFIHPYMDGNGRIGRFLMNTMLASGGYPWTVIPVEKRDEYMKSLETASVTGDISVFSKFIAYLVAENMKGKPVAHLPS</sequence>
<dbReference type="Pfam" id="PF02661">
    <property type="entry name" value="Fic"/>
    <property type="match status" value="1"/>
</dbReference>
<dbReference type="PANTHER" id="PTHR13504:SF38">
    <property type="entry name" value="FIDO DOMAIN-CONTAINING PROTEIN"/>
    <property type="match status" value="1"/>
</dbReference>
<evidence type="ECO:0000313" key="2">
    <source>
        <dbReference type="EMBL" id="MEJ2903400.1"/>
    </source>
</evidence>
<dbReference type="PROSITE" id="PS51459">
    <property type="entry name" value="FIDO"/>
    <property type="match status" value="1"/>
</dbReference>
<proteinExistence type="predicted"/>
<dbReference type="Proteomes" id="UP001378956">
    <property type="component" value="Unassembled WGS sequence"/>
</dbReference>
<protein>
    <submittedName>
        <fullName evidence="2">Fic family protein</fullName>
    </submittedName>
</protein>
<dbReference type="InterPro" id="IPR003812">
    <property type="entry name" value="Fido"/>
</dbReference>
<evidence type="ECO:0000259" key="1">
    <source>
        <dbReference type="PROSITE" id="PS51459"/>
    </source>
</evidence>
<accession>A0ABU8NPK7</accession>
<organism evidence="2 3">
    <name type="scientific">Pedobacter panaciterrae</name>
    <dbReference type="NCBI Taxonomy" id="363849"/>
    <lineage>
        <taxon>Bacteria</taxon>
        <taxon>Pseudomonadati</taxon>
        <taxon>Bacteroidota</taxon>
        <taxon>Sphingobacteriia</taxon>
        <taxon>Sphingobacteriales</taxon>
        <taxon>Sphingobacteriaceae</taxon>
        <taxon>Pedobacter</taxon>
    </lineage>
</organism>
<feature type="domain" description="Fido" evidence="1">
    <location>
        <begin position="358"/>
        <end position="505"/>
    </location>
</feature>
<dbReference type="PANTHER" id="PTHR13504">
    <property type="entry name" value="FIDO DOMAIN-CONTAINING PROTEIN DDB_G0283145"/>
    <property type="match status" value="1"/>
</dbReference>
<name>A0ABU8NPK7_9SPHI</name>
<reference evidence="2 3" key="1">
    <citation type="submission" date="2024-03" db="EMBL/GenBank/DDBJ databases">
        <title>Sequence of Lycoming College Course Isolates.</title>
        <authorList>
            <person name="Plotts O."/>
            <person name="Newman J."/>
        </authorList>
    </citation>
    <scope>NUCLEOTIDE SEQUENCE [LARGE SCALE GENOMIC DNA]</scope>
    <source>
        <strain evidence="2 3">CJB-3</strain>
    </source>
</reference>
<dbReference type="EMBL" id="JBBEUB010000004">
    <property type="protein sequence ID" value="MEJ2903400.1"/>
    <property type="molecule type" value="Genomic_DNA"/>
</dbReference>